<evidence type="ECO:0000313" key="1">
    <source>
        <dbReference type="EMBL" id="MDI9861885.1"/>
    </source>
</evidence>
<proteinExistence type="predicted"/>
<reference evidence="1 2" key="1">
    <citation type="submission" date="2023-05" db="EMBL/GenBank/DDBJ databases">
        <title>Novel species of genus Flectobacillus isolated from stream in China.</title>
        <authorList>
            <person name="Lu H."/>
        </authorList>
    </citation>
    <scope>NUCLEOTIDE SEQUENCE [LARGE SCALE GENOMIC DNA]</scope>
    <source>
        <strain evidence="1 2">KCTC 42575</strain>
    </source>
</reference>
<accession>A0ABT6YEA9</accession>
<dbReference type="Proteomes" id="UP001236507">
    <property type="component" value="Unassembled WGS sequence"/>
</dbReference>
<sequence length="116" mass="13388">MEYPAFHELYQNSKGSTWQCDLTNKIHVHFNGMVASFKIHDFLAFRRKVSSIDIHQMIFNLSDDFDYELVEAPQAQLSWELTLCEIVQLRDLLDGTKFVLSLNSMLYEVLGEGALA</sequence>
<protein>
    <recommendedName>
        <fullName evidence="3">IDEAL domain-containing protein</fullName>
    </recommendedName>
</protein>
<comment type="caution">
    <text evidence="1">The sequence shown here is derived from an EMBL/GenBank/DDBJ whole genome shotgun (WGS) entry which is preliminary data.</text>
</comment>
<name>A0ABT6YEA9_9BACT</name>
<gene>
    <name evidence="1" type="ORF">QM524_21870</name>
</gene>
<dbReference type="RefSeq" id="WP_095168168.1">
    <property type="nucleotide sequence ID" value="NZ_JASHIF010000023.1"/>
</dbReference>
<evidence type="ECO:0000313" key="2">
    <source>
        <dbReference type="Proteomes" id="UP001236507"/>
    </source>
</evidence>
<dbReference type="EMBL" id="JASHIF010000023">
    <property type="protein sequence ID" value="MDI9861885.1"/>
    <property type="molecule type" value="Genomic_DNA"/>
</dbReference>
<evidence type="ECO:0008006" key="3">
    <source>
        <dbReference type="Google" id="ProtNLM"/>
    </source>
</evidence>
<keyword evidence="2" id="KW-1185">Reference proteome</keyword>
<organism evidence="1 2">
    <name type="scientific">Flectobacillus roseus</name>
    <dbReference type="NCBI Taxonomy" id="502259"/>
    <lineage>
        <taxon>Bacteria</taxon>
        <taxon>Pseudomonadati</taxon>
        <taxon>Bacteroidota</taxon>
        <taxon>Cytophagia</taxon>
        <taxon>Cytophagales</taxon>
        <taxon>Flectobacillaceae</taxon>
        <taxon>Flectobacillus</taxon>
    </lineage>
</organism>